<name>A0A518BA62_9BACT</name>
<dbReference type="Proteomes" id="UP000317093">
    <property type="component" value="Chromosome"/>
</dbReference>
<feature type="transmembrane region" description="Helical" evidence="2">
    <location>
        <begin position="515"/>
        <end position="535"/>
    </location>
</feature>
<dbReference type="SUPFAM" id="SSF52540">
    <property type="entry name" value="P-loop containing nucleoside triphosphate hydrolases"/>
    <property type="match status" value="1"/>
</dbReference>
<keyword evidence="2" id="KW-0472">Membrane</keyword>
<keyword evidence="2" id="KW-1133">Transmembrane helix</keyword>
<organism evidence="4 5">
    <name type="scientific">Kolteria novifilia</name>
    <dbReference type="NCBI Taxonomy" id="2527975"/>
    <lineage>
        <taxon>Bacteria</taxon>
        <taxon>Pseudomonadati</taxon>
        <taxon>Planctomycetota</taxon>
        <taxon>Planctomycetia</taxon>
        <taxon>Kolteriales</taxon>
        <taxon>Kolteriaceae</taxon>
        <taxon>Kolteria</taxon>
    </lineage>
</organism>
<evidence type="ECO:0000256" key="1">
    <source>
        <dbReference type="SAM" id="MobiDB-lite"/>
    </source>
</evidence>
<dbReference type="KEGG" id="knv:Pan216_47400"/>
<protein>
    <recommendedName>
        <fullName evidence="3">G domain-containing protein</fullName>
    </recommendedName>
</protein>
<dbReference type="GO" id="GO:0005525">
    <property type="term" value="F:GTP binding"/>
    <property type="evidence" value="ECO:0007669"/>
    <property type="project" value="InterPro"/>
</dbReference>
<reference evidence="4 5" key="1">
    <citation type="submission" date="2019-02" db="EMBL/GenBank/DDBJ databases">
        <title>Deep-cultivation of Planctomycetes and their phenomic and genomic characterization uncovers novel biology.</title>
        <authorList>
            <person name="Wiegand S."/>
            <person name="Jogler M."/>
            <person name="Boedeker C."/>
            <person name="Pinto D."/>
            <person name="Vollmers J."/>
            <person name="Rivas-Marin E."/>
            <person name="Kohn T."/>
            <person name="Peeters S.H."/>
            <person name="Heuer A."/>
            <person name="Rast P."/>
            <person name="Oberbeckmann S."/>
            <person name="Bunk B."/>
            <person name="Jeske O."/>
            <person name="Meyerdierks A."/>
            <person name="Storesund J.E."/>
            <person name="Kallscheuer N."/>
            <person name="Luecker S."/>
            <person name="Lage O.M."/>
            <person name="Pohl T."/>
            <person name="Merkel B.J."/>
            <person name="Hornburger P."/>
            <person name="Mueller R.-W."/>
            <person name="Bruemmer F."/>
            <person name="Labrenz M."/>
            <person name="Spormann A.M."/>
            <person name="Op den Camp H."/>
            <person name="Overmann J."/>
            <person name="Amann R."/>
            <person name="Jetten M.S.M."/>
            <person name="Mascher T."/>
            <person name="Medema M.H."/>
            <person name="Devos D.P."/>
            <person name="Kaster A.-K."/>
            <person name="Ovreas L."/>
            <person name="Rohde M."/>
            <person name="Galperin M.Y."/>
            <person name="Jogler C."/>
        </authorList>
    </citation>
    <scope>NUCLEOTIDE SEQUENCE [LARGE SCALE GENOMIC DNA]</scope>
    <source>
        <strain evidence="4 5">Pan216</strain>
    </source>
</reference>
<evidence type="ECO:0000313" key="4">
    <source>
        <dbReference type="EMBL" id="QDU63859.1"/>
    </source>
</evidence>
<evidence type="ECO:0000313" key="5">
    <source>
        <dbReference type="Proteomes" id="UP000317093"/>
    </source>
</evidence>
<dbReference type="AlphaFoldDB" id="A0A518BA62"/>
<feature type="domain" description="G" evidence="3">
    <location>
        <begin position="69"/>
        <end position="224"/>
    </location>
</feature>
<accession>A0A518BA62</accession>
<sequence length="615" mass="69487">MVTITRPTTDFNEPAHRYLTGLEELLRYYRERSLVGEDITEAEVHFAASLARYRFSPPPETLVNDRFHVMVFGGAGAGKSTVANILAGDDVAEVNAQAGFTKHPIALYGGDFGSPDEAWPTHLGLLERYDGTESSSTNKDHFGYRRVPGDPVASTFLHQWVAWDCPDLTAKDSDRYQPRLVEIAALTDVAIYVASDERYNDELPTRFLQMLLDAGKPVVVALTKSAPMDVEELTRLFQQQVVSSLRGAERIVAVVPVPSPPPGRYHELWTSSYPHTGELREAVESAVSNKLAESRRQERLRTAEYLSMLHARLLAPLNRDIEQWNTWQDLVRKDAAIVIDRYAREYLAGVEYQQLVDAQERVTSSFALGGAAEILDRVLESLRTPGRLVKKYAEWLIQHKPIELPDEDRILDKLRKEMLQNLTVECAARREEHTLWTQLHESLRTEAVALVEPPYLLTRAQHRQKFDELLVRITHEIVEILEARATLLVALRVVRAVADIVAVGLVIYWVGLSPWLFLLIPLSIWALEEIFLSLCRQFVQRRRQQLVDHQRSQAEELLNKAYVEPLGNLPGATGPQLRSLSRLARELPRDLADLAEASRTPVGQDSGAGHDDSDR</sequence>
<proteinExistence type="predicted"/>
<evidence type="ECO:0000256" key="2">
    <source>
        <dbReference type="SAM" id="Phobius"/>
    </source>
</evidence>
<dbReference type="InterPro" id="IPR006073">
    <property type="entry name" value="GTP-bd"/>
</dbReference>
<dbReference type="InterPro" id="IPR027417">
    <property type="entry name" value="P-loop_NTPase"/>
</dbReference>
<keyword evidence="2" id="KW-0812">Transmembrane</keyword>
<dbReference type="RefSeq" id="WP_145261639.1">
    <property type="nucleotide sequence ID" value="NZ_CP036279.1"/>
</dbReference>
<dbReference type="Pfam" id="PF01926">
    <property type="entry name" value="MMR_HSR1"/>
    <property type="match status" value="1"/>
</dbReference>
<dbReference type="EMBL" id="CP036279">
    <property type="protein sequence ID" value="QDU63859.1"/>
    <property type="molecule type" value="Genomic_DNA"/>
</dbReference>
<evidence type="ECO:0000259" key="3">
    <source>
        <dbReference type="Pfam" id="PF01926"/>
    </source>
</evidence>
<dbReference type="OrthoDB" id="207675at2"/>
<feature type="region of interest" description="Disordered" evidence="1">
    <location>
        <begin position="593"/>
        <end position="615"/>
    </location>
</feature>
<keyword evidence="5" id="KW-1185">Reference proteome</keyword>
<dbReference type="Gene3D" id="3.40.50.300">
    <property type="entry name" value="P-loop containing nucleotide triphosphate hydrolases"/>
    <property type="match status" value="1"/>
</dbReference>
<gene>
    <name evidence="4" type="ORF">Pan216_47400</name>
</gene>
<dbReference type="CDD" id="cd00882">
    <property type="entry name" value="Ras_like_GTPase"/>
    <property type="match status" value="1"/>
</dbReference>